<dbReference type="EMBL" id="CM042060">
    <property type="protein sequence ID" value="KAI3678475.1"/>
    <property type="molecule type" value="Genomic_DNA"/>
</dbReference>
<proteinExistence type="predicted"/>
<comment type="caution">
    <text evidence="1">The sequence shown here is derived from an EMBL/GenBank/DDBJ whole genome shotgun (WGS) entry which is preliminary data.</text>
</comment>
<keyword evidence="2" id="KW-1185">Reference proteome</keyword>
<sequence length="547" mass="63512">MSVEQEKVIRPLRKIPPCVWGDQFAIYDKKAEEVVVEQLVKDLKEEVRKDILAALNVPTEHTNLLKLIDTIQRLGIAYYFKDEIDKSLQLIYDTYGDEWNGGSPSIWFRLLRQQGFYVSCDIFNNYKDKNGAFKESLTNDVQGMLELYEATYMRVQGEVVLDDALVFTRSCLANIATDPLRSNSTLSTQIQEALKQPIQKRLPRLEALRYIPFYEQQASHNESLLKLAKLGFNLLQSLHKEELSQVYKWQKSFDIPNKLSYARDRAVESYFWALAVYFEPQYSRTRIFIAKVIVIATILDDTYDAYGTYEELEIFTEATQRWSITCLDMLPEYMKPIYQGLLDMYKEMEEIMEKEGKAHHVKYAIEFMKDYINGYMMEAKWAHEGYVPTMEEHESIAFVSSGNIMLTAAGFIGMGDIVTDESFKWICTIPPICKDACAISRLMDDIVTHKEEQERKHVASSVESYMKQYDITEEHARDLLYKKIDDVWKNIARESLICKDVPIPLITCVINLTRVIDVLYKGKDHFTYVGEELKGHIKSLFVDAMSI</sequence>
<evidence type="ECO:0000313" key="2">
    <source>
        <dbReference type="Proteomes" id="UP001055879"/>
    </source>
</evidence>
<reference evidence="1 2" key="2">
    <citation type="journal article" date="2022" name="Mol. Ecol. Resour.">
        <title>The genomes of chicory, endive, great burdock and yacon provide insights into Asteraceae paleo-polyploidization history and plant inulin production.</title>
        <authorList>
            <person name="Fan W."/>
            <person name="Wang S."/>
            <person name="Wang H."/>
            <person name="Wang A."/>
            <person name="Jiang F."/>
            <person name="Liu H."/>
            <person name="Zhao H."/>
            <person name="Xu D."/>
            <person name="Zhang Y."/>
        </authorList>
    </citation>
    <scope>NUCLEOTIDE SEQUENCE [LARGE SCALE GENOMIC DNA]</scope>
    <source>
        <strain evidence="2">cv. Niubang</strain>
    </source>
</reference>
<dbReference type="Proteomes" id="UP001055879">
    <property type="component" value="Linkage Group LG14"/>
</dbReference>
<name>A0ACB8Y3Z7_ARCLA</name>
<evidence type="ECO:0000313" key="1">
    <source>
        <dbReference type="EMBL" id="KAI3678475.1"/>
    </source>
</evidence>
<organism evidence="1 2">
    <name type="scientific">Arctium lappa</name>
    <name type="common">Greater burdock</name>
    <name type="synonym">Lappa major</name>
    <dbReference type="NCBI Taxonomy" id="4217"/>
    <lineage>
        <taxon>Eukaryota</taxon>
        <taxon>Viridiplantae</taxon>
        <taxon>Streptophyta</taxon>
        <taxon>Embryophyta</taxon>
        <taxon>Tracheophyta</taxon>
        <taxon>Spermatophyta</taxon>
        <taxon>Magnoliopsida</taxon>
        <taxon>eudicotyledons</taxon>
        <taxon>Gunneridae</taxon>
        <taxon>Pentapetalae</taxon>
        <taxon>asterids</taxon>
        <taxon>campanulids</taxon>
        <taxon>Asterales</taxon>
        <taxon>Asteraceae</taxon>
        <taxon>Carduoideae</taxon>
        <taxon>Cardueae</taxon>
        <taxon>Arctiinae</taxon>
        <taxon>Arctium</taxon>
    </lineage>
</organism>
<accession>A0ACB8Y3Z7</accession>
<reference evidence="2" key="1">
    <citation type="journal article" date="2022" name="Mol. Ecol. Resour.">
        <title>The genomes of chicory, endive, great burdock and yacon provide insights into Asteraceae palaeo-polyploidization history and plant inulin production.</title>
        <authorList>
            <person name="Fan W."/>
            <person name="Wang S."/>
            <person name="Wang H."/>
            <person name="Wang A."/>
            <person name="Jiang F."/>
            <person name="Liu H."/>
            <person name="Zhao H."/>
            <person name="Xu D."/>
            <person name="Zhang Y."/>
        </authorList>
    </citation>
    <scope>NUCLEOTIDE SEQUENCE [LARGE SCALE GENOMIC DNA]</scope>
    <source>
        <strain evidence="2">cv. Niubang</strain>
    </source>
</reference>
<protein>
    <submittedName>
        <fullName evidence="1">Uncharacterized protein</fullName>
    </submittedName>
</protein>
<gene>
    <name evidence="1" type="ORF">L6452_37769</name>
</gene>